<sequence length="380" mass="42563">MASNPIFTAADDAILTERKHLKPATGRRRYASSSVMNSEIISSSGFSFGGSETNFFIIPNFLHSEETFEYLGFGPQKAAELWSRWESIQESASEEDKDTIFEVEFLDLALGSIPSYVVEDSEDDWVIHMQDWGVGPQLINAIMSQEFSDVRRTESASYWVTDTMEIRYATLERVKEDSEARAEGITPPSAGIATSTSRPSNVPGKQILFKAVTTNHLLRDEGGKIRMPGLVSNPPSDFRGVGGALFYFTPDFEVAKRYKGYIKKRADSAPAVIVCLTLPNAFIEGLPPYILEFGDLWKQVVHRSRSSYLLTGDLGHIHRLPLVIAPVSYSHNRAIARLESWQQISTRHVMHIGENMAKQYVFQGSKTMVELERLGEIEVV</sequence>
<dbReference type="EMBL" id="JAPEIS010000005">
    <property type="protein sequence ID" value="KAJ8066691.1"/>
    <property type="molecule type" value="Genomic_DNA"/>
</dbReference>
<accession>A0A9X0DK94</accession>
<gene>
    <name evidence="2" type="ORF">OCU04_005733</name>
</gene>
<dbReference type="Proteomes" id="UP001152300">
    <property type="component" value="Unassembled WGS sequence"/>
</dbReference>
<evidence type="ECO:0000256" key="1">
    <source>
        <dbReference type="SAM" id="MobiDB-lite"/>
    </source>
</evidence>
<dbReference type="AlphaFoldDB" id="A0A9X0DK94"/>
<name>A0A9X0DK94_9HELO</name>
<keyword evidence="3" id="KW-1185">Reference proteome</keyword>
<feature type="region of interest" description="Disordered" evidence="1">
    <location>
        <begin position="179"/>
        <end position="199"/>
    </location>
</feature>
<organism evidence="2 3">
    <name type="scientific">Sclerotinia nivalis</name>
    <dbReference type="NCBI Taxonomy" id="352851"/>
    <lineage>
        <taxon>Eukaryota</taxon>
        <taxon>Fungi</taxon>
        <taxon>Dikarya</taxon>
        <taxon>Ascomycota</taxon>
        <taxon>Pezizomycotina</taxon>
        <taxon>Leotiomycetes</taxon>
        <taxon>Helotiales</taxon>
        <taxon>Sclerotiniaceae</taxon>
        <taxon>Sclerotinia</taxon>
    </lineage>
</organism>
<comment type="caution">
    <text evidence="2">The sequence shown here is derived from an EMBL/GenBank/DDBJ whole genome shotgun (WGS) entry which is preliminary data.</text>
</comment>
<reference evidence="2" key="1">
    <citation type="submission" date="2022-11" db="EMBL/GenBank/DDBJ databases">
        <title>Genome Resource of Sclerotinia nivalis Strain SnTB1, a Plant Pathogen Isolated from American Ginseng.</title>
        <authorList>
            <person name="Fan S."/>
        </authorList>
    </citation>
    <scope>NUCLEOTIDE SEQUENCE</scope>
    <source>
        <strain evidence="2">SnTB1</strain>
    </source>
</reference>
<dbReference type="OrthoDB" id="5429780at2759"/>
<proteinExistence type="predicted"/>
<evidence type="ECO:0000313" key="3">
    <source>
        <dbReference type="Proteomes" id="UP001152300"/>
    </source>
</evidence>
<protein>
    <submittedName>
        <fullName evidence="2">Uncharacterized protein</fullName>
    </submittedName>
</protein>
<evidence type="ECO:0000313" key="2">
    <source>
        <dbReference type="EMBL" id="KAJ8066691.1"/>
    </source>
</evidence>